<organism evidence="2">
    <name type="scientific">Streptomyces sp. R35</name>
    <dbReference type="NCBI Taxonomy" id="3238630"/>
    <lineage>
        <taxon>Bacteria</taxon>
        <taxon>Bacillati</taxon>
        <taxon>Actinomycetota</taxon>
        <taxon>Actinomycetes</taxon>
        <taxon>Kitasatosporales</taxon>
        <taxon>Streptomycetaceae</taxon>
        <taxon>Streptomyces</taxon>
    </lineage>
</organism>
<dbReference type="RefSeq" id="WP_369256748.1">
    <property type="nucleotide sequence ID" value="NZ_CP163440.1"/>
</dbReference>
<dbReference type="InterPro" id="IPR051043">
    <property type="entry name" value="Sulfatase_Mod_Factor_Kinase"/>
</dbReference>
<sequence length="311" mass="33565">MPDTSGGGASCCAPARGEASSLFQLAAPGPRRGERRAHDAAALTLPGGEFRRGDAFDEGYPDDAEGPVRTVTVAPFRIDATAVSNARFADFVRETGYRTEAERYGSSFVFHLLLHPGARDAVLGAVAAAPWWLGVEGASWSAPEGPGSDLEGRSDHPVVHVSYHDALAYCSWAGARLPTEDEWEYAARGGLEGCRYPWGDEFAPGGRERMNTWQGEFPRVSGRPGGATGTVPVDAYEPNGFGLHNTSGNVWEWCADLFSEQDADQRVIRGGSYLCHASYCNRYRVAARSKNTPDSSTGHGGFRCAWDLEER</sequence>
<protein>
    <submittedName>
        <fullName evidence="2">Formylglycine-generating enzyme family protein</fullName>
    </submittedName>
</protein>
<dbReference type="EMBL" id="CP163440">
    <property type="protein sequence ID" value="XDQ61051.1"/>
    <property type="molecule type" value="Genomic_DNA"/>
</dbReference>
<proteinExistence type="predicted"/>
<dbReference type="GO" id="GO:0120147">
    <property type="term" value="F:formylglycine-generating oxidase activity"/>
    <property type="evidence" value="ECO:0007669"/>
    <property type="project" value="TreeGrafter"/>
</dbReference>
<dbReference type="InterPro" id="IPR042095">
    <property type="entry name" value="SUMF_sf"/>
</dbReference>
<dbReference type="InterPro" id="IPR016187">
    <property type="entry name" value="CTDL_fold"/>
</dbReference>
<dbReference type="Gene3D" id="3.90.1580.10">
    <property type="entry name" value="paralog of FGE (formylglycine-generating enzyme)"/>
    <property type="match status" value="1"/>
</dbReference>
<dbReference type="AlphaFoldDB" id="A0AB39S2J1"/>
<dbReference type="InterPro" id="IPR005532">
    <property type="entry name" value="SUMF_dom"/>
</dbReference>
<evidence type="ECO:0000313" key="2">
    <source>
        <dbReference type="EMBL" id="XDQ61051.1"/>
    </source>
</evidence>
<dbReference type="PANTHER" id="PTHR23150:SF19">
    <property type="entry name" value="FORMYLGLYCINE-GENERATING ENZYME"/>
    <property type="match status" value="1"/>
</dbReference>
<accession>A0AB39S2J1</accession>
<reference evidence="2" key="1">
    <citation type="submission" date="2024-07" db="EMBL/GenBank/DDBJ databases">
        <authorList>
            <person name="Yu S.T."/>
        </authorList>
    </citation>
    <scope>NUCLEOTIDE SEQUENCE</scope>
    <source>
        <strain evidence="2">R35</strain>
    </source>
</reference>
<dbReference type="PANTHER" id="PTHR23150">
    <property type="entry name" value="SULFATASE MODIFYING FACTOR 1, 2"/>
    <property type="match status" value="1"/>
</dbReference>
<feature type="domain" description="Sulfatase-modifying factor enzyme-like" evidence="1">
    <location>
        <begin position="42"/>
        <end position="306"/>
    </location>
</feature>
<gene>
    <name evidence="2" type="ORF">AB5J50_09785</name>
</gene>
<dbReference type="Pfam" id="PF03781">
    <property type="entry name" value="FGE-sulfatase"/>
    <property type="match status" value="1"/>
</dbReference>
<dbReference type="SUPFAM" id="SSF56436">
    <property type="entry name" value="C-type lectin-like"/>
    <property type="match status" value="1"/>
</dbReference>
<name>A0AB39S2J1_9ACTN</name>
<evidence type="ECO:0000259" key="1">
    <source>
        <dbReference type="Pfam" id="PF03781"/>
    </source>
</evidence>